<dbReference type="STRING" id="84035.SAMN05660742_11772"/>
<feature type="domain" description="AAA" evidence="1">
    <location>
        <begin position="23"/>
        <end position="160"/>
    </location>
</feature>
<dbReference type="SUPFAM" id="SSF52540">
    <property type="entry name" value="P-loop containing nucleoside triphosphate hydrolases"/>
    <property type="match status" value="1"/>
</dbReference>
<dbReference type="EMBL" id="FNZK01000017">
    <property type="protein sequence ID" value="SEJ79777.1"/>
    <property type="molecule type" value="Genomic_DNA"/>
</dbReference>
<keyword evidence="3" id="KW-1185">Reference proteome</keyword>
<evidence type="ECO:0000313" key="3">
    <source>
        <dbReference type="Proteomes" id="UP000199662"/>
    </source>
</evidence>
<reference evidence="2 3" key="1">
    <citation type="submission" date="2016-10" db="EMBL/GenBank/DDBJ databases">
        <authorList>
            <person name="de Groot N.N."/>
        </authorList>
    </citation>
    <scope>NUCLEOTIDE SEQUENCE [LARGE SCALE GENOMIC DNA]</scope>
    <source>
        <strain evidence="2 3">DSM 2179</strain>
    </source>
</reference>
<dbReference type="RefSeq" id="WP_019553789.1">
    <property type="nucleotide sequence ID" value="NZ_FNZK01000017.1"/>
</dbReference>
<name>A0A1H7BTX3_9FIRM</name>
<dbReference type="Pfam" id="PF13614">
    <property type="entry name" value="AAA_31"/>
    <property type="match status" value="1"/>
</dbReference>
<dbReference type="InterPro" id="IPR025669">
    <property type="entry name" value="AAA_dom"/>
</dbReference>
<accession>A0A1H7BTX3</accession>
<dbReference type="InterPro" id="IPR050625">
    <property type="entry name" value="ParA/MinD_ATPase"/>
</dbReference>
<dbReference type="AlphaFoldDB" id="A0A1H7BTX3"/>
<proteinExistence type="predicted"/>
<dbReference type="GO" id="GO:0005829">
    <property type="term" value="C:cytosol"/>
    <property type="evidence" value="ECO:0007669"/>
    <property type="project" value="TreeGrafter"/>
</dbReference>
<protein>
    <submittedName>
        <fullName evidence="2">Pilus assembly protein CpaE</fullName>
    </submittedName>
</protein>
<sequence length="284" mass="32000">MTESKIKSGERKMAEEIKSGTIMTVFSTASAVGKTLLSINMTAELAKSGYKVCVVDLDLQFGDICNYLNIAPQKTIYDFQKNVENESSTLGCQDYITQYEYQGISFSVLAAPLKLEEAYNISTQAVSAILAGLRSEYDYIVLDTTAAFSELNLAAMDLSTIITFVGIVDFIPTIKNMKVGYDTMRSIGYEKNKIRFVLNRNNSKTHIELQDVEQLLEEHFYHVLPNDFFTAIDSLHKGVPLVIDRDETALGRSLQDLIDKYTNRMRESDTPNVPLSSWMKKLFK</sequence>
<dbReference type="GO" id="GO:0005524">
    <property type="term" value="F:ATP binding"/>
    <property type="evidence" value="ECO:0007669"/>
    <property type="project" value="TreeGrafter"/>
</dbReference>
<dbReference type="Gene3D" id="3.40.50.300">
    <property type="entry name" value="P-loop containing nucleotide triphosphate hydrolases"/>
    <property type="match status" value="1"/>
</dbReference>
<organism evidence="2 3">
    <name type="scientific">Propionispira arboris</name>
    <dbReference type="NCBI Taxonomy" id="84035"/>
    <lineage>
        <taxon>Bacteria</taxon>
        <taxon>Bacillati</taxon>
        <taxon>Bacillota</taxon>
        <taxon>Negativicutes</taxon>
        <taxon>Selenomonadales</taxon>
        <taxon>Selenomonadaceae</taxon>
        <taxon>Propionispira</taxon>
    </lineage>
</organism>
<dbReference type="InterPro" id="IPR027417">
    <property type="entry name" value="P-loop_NTPase"/>
</dbReference>
<dbReference type="PANTHER" id="PTHR43384">
    <property type="entry name" value="SEPTUM SITE-DETERMINING PROTEIN MIND HOMOLOG, CHLOROPLASTIC-RELATED"/>
    <property type="match status" value="1"/>
</dbReference>
<dbReference type="GO" id="GO:0016887">
    <property type="term" value="F:ATP hydrolysis activity"/>
    <property type="evidence" value="ECO:0007669"/>
    <property type="project" value="TreeGrafter"/>
</dbReference>
<dbReference type="Proteomes" id="UP000199662">
    <property type="component" value="Unassembled WGS sequence"/>
</dbReference>
<evidence type="ECO:0000313" key="2">
    <source>
        <dbReference type="EMBL" id="SEJ79777.1"/>
    </source>
</evidence>
<dbReference type="PANTHER" id="PTHR43384:SF13">
    <property type="entry name" value="SLR0110 PROTEIN"/>
    <property type="match status" value="1"/>
</dbReference>
<dbReference type="GO" id="GO:0051782">
    <property type="term" value="P:negative regulation of cell division"/>
    <property type="evidence" value="ECO:0007669"/>
    <property type="project" value="TreeGrafter"/>
</dbReference>
<gene>
    <name evidence="2" type="ORF">SAMN05660742_11772</name>
</gene>
<evidence type="ECO:0000259" key="1">
    <source>
        <dbReference type="Pfam" id="PF13614"/>
    </source>
</evidence>
<dbReference type="GO" id="GO:0009898">
    <property type="term" value="C:cytoplasmic side of plasma membrane"/>
    <property type="evidence" value="ECO:0007669"/>
    <property type="project" value="TreeGrafter"/>
</dbReference>